<evidence type="ECO:0000313" key="1">
    <source>
        <dbReference type="EMBL" id="NUU73815.1"/>
    </source>
</evidence>
<gene>
    <name evidence="1" type="ORF">HP552_00685</name>
</gene>
<proteinExistence type="predicted"/>
<protein>
    <submittedName>
        <fullName evidence="1">Uncharacterized protein</fullName>
    </submittedName>
</protein>
<organism evidence="1 2">
    <name type="scientific">Paenibacillus xylanilyticus</name>
    <dbReference type="NCBI Taxonomy" id="248903"/>
    <lineage>
        <taxon>Bacteria</taxon>
        <taxon>Bacillati</taxon>
        <taxon>Bacillota</taxon>
        <taxon>Bacilli</taxon>
        <taxon>Bacillales</taxon>
        <taxon>Paenibacillaceae</taxon>
        <taxon>Paenibacillus</taxon>
    </lineage>
</organism>
<name>A0A7Y6BRV7_9BACL</name>
<dbReference type="EMBL" id="JABMCB010000084">
    <property type="protein sequence ID" value="NUU73815.1"/>
    <property type="molecule type" value="Genomic_DNA"/>
</dbReference>
<comment type="caution">
    <text evidence="1">The sequence shown here is derived from an EMBL/GenBank/DDBJ whole genome shotgun (WGS) entry which is preliminary data.</text>
</comment>
<accession>A0A7Y6BRV7</accession>
<evidence type="ECO:0000313" key="2">
    <source>
        <dbReference type="Proteomes" id="UP000526125"/>
    </source>
</evidence>
<dbReference type="Proteomes" id="UP000526125">
    <property type="component" value="Unassembled WGS sequence"/>
</dbReference>
<sequence>MMYRDVVKIMRQADDSDPWAGGSAGSMPETYRARVTFATQRVIGENGQEVTSSVHIRMPGKVPVGYGDEVTFKEPNGNEKTKKIISYKVPRNLEGEFMMTVIHL</sequence>
<keyword evidence="2" id="KW-1185">Reference proteome</keyword>
<dbReference type="AlphaFoldDB" id="A0A7Y6BRV7"/>
<dbReference type="RefSeq" id="WP_175393855.1">
    <property type="nucleotide sequence ID" value="NZ_JABMCB010000084.1"/>
</dbReference>
<reference evidence="1 2" key="1">
    <citation type="submission" date="2020-05" db="EMBL/GenBank/DDBJ databases">
        <title>Genome Sequencing of Type Strains.</title>
        <authorList>
            <person name="Lemaire J.F."/>
            <person name="Inderbitzin P."/>
            <person name="Gregorio O.A."/>
            <person name="Collins S.B."/>
            <person name="Wespe N."/>
            <person name="Knight-Connoni V."/>
        </authorList>
    </citation>
    <scope>NUCLEOTIDE SEQUENCE [LARGE SCALE GENOMIC DNA]</scope>
    <source>
        <strain evidence="1 2">LMG 21957</strain>
    </source>
</reference>